<evidence type="ECO:0000313" key="2">
    <source>
        <dbReference type="EMBL" id="GHA90489.1"/>
    </source>
</evidence>
<dbReference type="Proteomes" id="UP000644020">
    <property type="component" value="Unassembled WGS sequence"/>
</dbReference>
<keyword evidence="3" id="KW-1185">Reference proteome</keyword>
<accession>A0A918T8A5</accession>
<proteinExistence type="predicted"/>
<sequence length="80" mass="8166">MPGIVSWSAVLGAGRPPRPPTGAVPGPGRRSPGLGLVRVDFVTSRAHHHAVGVILDAGRLVALEAAVESEKGGSAKEREP</sequence>
<dbReference type="EMBL" id="BMUL01000009">
    <property type="protein sequence ID" value="GHA90489.1"/>
    <property type="molecule type" value="Genomic_DNA"/>
</dbReference>
<feature type="region of interest" description="Disordered" evidence="1">
    <location>
        <begin position="1"/>
        <end position="32"/>
    </location>
</feature>
<gene>
    <name evidence="2" type="ORF">GCM10010305_37650</name>
</gene>
<dbReference type="AlphaFoldDB" id="A0A918T8A5"/>
<reference evidence="2" key="2">
    <citation type="submission" date="2020-09" db="EMBL/GenBank/DDBJ databases">
        <authorList>
            <person name="Sun Q."/>
            <person name="Ohkuma M."/>
        </authorList>
    </citation>
    <scope>NUCLEOTIDE SEQUENCE</scope>
    <source>
        <strain evidence="2">JCM 4518</strain>
    </source>
</reference>
<feature type="compositionally biased region" description="Low complexity" evidence="1">
    <location>
        <begin position="23"/>
        <end position="32"/>
    </location>
</feature>
<comment type="caution">
    <text evidence="2">The sequence shown here is derived from an EMBL/GenBank/DDBJ whole genome shotgun (WGS) entry which is preliminary data.</text>
</comment>
<evidence type="ECO:0000256" key="1">
    <source>
        <dbReference type="SAM" id="MobiDB-lite"/>
    </source>
</evidence>
<name>A0A918T8A5_9ACTN</name>
<reference evidence="2" key="1">
    <citation type="journal article" date="2014" name="Int. J. Syst. Evol. Microbiol.">
        <title>Complete genome sequence of Corynebacterium casei LMG S-19264T (=DSM 44701T), isolated from a smear-ripened cheese.</title>
        <authorList>
            <consortium name="US DOE Joint Genome Institute (JGI-PGF)"/>
            <person name="Walter F."/>
            <person name="Albersmeier A."/>
            <person name="Kalinowski J."/>
            <person name="Ruckert C."/>
        </authorList>
    </citation>
    <scope>NUCLEOTIDE SEQUENCE</scope>
    <source>
        <strain evidence="2">JCM 4518</strain>
    </source>
</reference>
<protein>
    <submittedName>
        <fullName evidence="2">Uncharacterized protein</fullName>
    </submittedName>
</protein>
<evidence type="ECO:0000313" key="3">
    <source>
        <dbReference type="Proteomes" id="UP000644020"/>
    </source>
</evidence>
<organism evidence="2 3">
    <name type="scientific">Streptomyces termitum</name>
    <dbReference type="NCBI Taxonomy" id="67368"/>
    <lineage>
        <taxon>Bacteria</taxon>
        <taxon>Bacillati</taxon>
        <taxon>Actinomycetota</taxon>
        <taxon>Actinomycetes</taxon>
        <taxon>Kitasatosporales</taxon>
        <taxon>Streptomycetaceae</taxon>
        <taxon>Streptomyces</taxon>
    </lineage>
</organism>